<dbReference type="EMBL" id="FZOC01000004">
    <property type="protein sequence ID" value="SNR99233.1"/>
    <property type="molecule type" value="Genomic_DNA"/>
</dbReference>
<evidence type="ECO:0000313" key="2">
    <source>
        <dbReference type="Proteomes" id="UP000198324"/>
    </source>
</evidence>
<protein>
    <submittedName>
        <fullName evidence="1">Uncharacterized protein</fullName>
    </submittedName>
</protein>
<dbReference type="Proteomes" id="UP000198324">
    <property type="component" value="Unassembled WGS sequence"/>
</dbReference>
<proteinExistence type="predicted"/>
<accession>A0A239AWA5</accession>
<sequence length="170" mass="19625">MPQLERTSFEFSFGLQMDFNSFILGDRLGEGVGREVFEDRFHPTRVFKLENYGVQNFHEWQLWGAVQGTEWEQWFAPVYWLSSYGRVLIQARTRQPVVGRNTPAFPTEIPSFMDDVKPANMGIYRGRWVFHDYGDTKALKVGLAGAKMILWAEAAAVFTSPKAKPEWELP</sequence>
<dbReference type="OrthoDB" id="9153256at2"/>
<dbReference type="AlphaFoldDB" id="A0A239AWA5"/>
<gene>
    <name evidence="1" type="ORF">SAMN04488503_2228</name>
</gene>
<evidence type="ECO:0000313" key="1">
    <source>
        <dbReference type="EMBL" id="SNR99233.1"/>
    </source>
</evidence>
<dbReference type="RefSeq" id="WP_089274434.1">
    <property type="nucleotide sequence ID" value="NZ_FZOC01000004.1"/>
</dbReference>
<reference evidence="1 2" key="1">
    <citation type="submission" date="2017-06" db="EMBL/GenBank/DDBJ databases">
        <authorList>
            <person name="Kim H.J."/>
            <person name="Triplett B.A."/>
        </authorList>
    </citation>
    <scope>NUCLEOTIDE SEQUENCE [LARGE SCALE GENOMIC DNA]</scope>
    <source>
        <strain evidence="1 2">DSM 13116</strain>
    </source>
</reference>
<organism evidence="1 2">
    <name type="scientific">Humidesulfovibrio mexicanus</name>
    <dbReference type="NCBI Taxonomy" id="147047"/>
    <lineage>
        <taxon>Bacteria</taxon>
        <taxon>Pseudomonadati</taxon>
        <taxon>Thermodesulfobacteriota</taxon>
        <taxon>Desulfovibrionia</taxon>
        <taxon>Desulfovibrionales</taxon>
        <taxon>Desulfovibrionaceae</taxon>
        <taxon>Humidesulfovibrio</taxon>
    </lineage>
</organism>
<keyword evidence="2" id="KW-1185">Reference proteome</keyword>
<name>A0A239AWA5_9BACT</name>